<dbReference type="RefSeq" id="WP_155305800.1">
    <property type="nucleotide sequence ID" value="NZ_AP021875.1"/>
</dbReference>
<evidence type="ECO:0000256" key="1">
    <source>
        <dbReference type="SAM" id="SignalP"/>
    </source>
</evidence>
<feature type="signal peptide" evidence="1">
    <location>
        <begin position="1"/>
        <end position="24"/>
    </location>
</feature>
<name>A0A5K7Z8C1_9BACT</name>
<protein>
    <recommendedName>
        <fullName evidence="4">Lipoprotein</fullName>
    </recommendedName>
</protein>
<proteinExistence type="predicted"/>
<dbReference type="PROSITE" id="PS51257">
    <property type="entry name" value="PROKAR_LIPOPROTEIN"/>
    <property type="match status" value="1"/>
</dbReference>
<feature type="chain" id="PRO_5024349916" description="Lipoprotein" evidence="1">
    <location>
        <begin position="25"/>
        <end position="78"/>
    </location>
</feature>
<keyword evidence="1" id="KW-0732">Signal</keyword>
<dbReference type="EMBL" id="AP021875">
    <property type="protein sequence ID" value="BBO77010.1"/>
    <property type="molecule type" value="Genomic_DNA"/>
</dbReference>
<dbReference type="Proteomes" id="UP000427769">
    <property type="component" value="Chromosome"/>
</dbReference>
<keyword evidence="3" id="KW-1185">Reference proteome</keyword>
<dbReference type="OrthoDB" id="9906297at2"/>
<dbReference type="AlphaFoldDB" id="A0A5K7Z8C1"/>
<accession>A0A5K7Z8C1</accession>
<evidence type="ECO:0000313" key="3">
    <source>
        <dbReference type="Proteomes" id="UP000427769"/>
    </source>
</evidence>
<gene>
    <name evidence="2" type="ORF">DSCW_44270</name>
</gene>
<dbReference type="KEGG" id="dwd:DSCW_44270"/>
<reference evidence="2 3" key="1">
    <citation type="submission" date="2019-11" db="EMBL/GenBank/DDBJ databases">
        <title>Comparative genomics of hydrocarbon-degrading Desulfosarcina strains.</title>
        <authorList>
            <person name="Watanabe M."/>
            <person name="Kojima H."/>
            <person name="Fukui M."/>
        </authorList>
    </citation>
    <scope>NUCLEOTIDE SEQUENCE [LARGE SCALE GENOMIC DNA]</scope>
    <source>
        <strain evidence="2 3">PP31</strain>
    </source>
</reference>
<evidence type="ECO:0008006" key="4">
    <source>
        <dbReference type="Google" id="ProtNLM"/>
    </source>
</evidence>
<organism evidence="2 3">
    <name type="scientific">Desulfosarcina widdelii</name>
    <dbReference type="NCBI Taxonomy" id="947919"/>
    <lineage>
        <taxon>Bacteria</taxon>
        <taxon>Pseudomonadati</taxon>
        <taxon>Thermodesulfobacteriota</taxon>
        <taxon>Desulfobacteria</taxon>
        <taxon>Desulfobacterales</taxon>
        <taxon>Desulfosarcinaceae</taxon>
        <taxon>Desulfosarcina</taxon>
    </lineage>
</organism>
<evidence type="ECO:0000313" key="2">
    <source>
        <dbReference type="EMBL" id="BBO77010.1"/>
    </source>
</evidence>
<sequence>MYIRSISGKLLCTCFLGILLAVFGCEGTENREKVDNTVEELAGKKDLDRYQNMKDELGEIETRQAERLKQLDSRNDDQ</sequence>